<feature type="compositionally biased region" description="Pro residues" evidence="1">
    <location>
        <begin position="88"/>
        <end position="101"/>
    </location>
</feature>
<dbReference type="Proteomes" id="UP001153269">
    <property type="component" value="Unassembled WGS sequence"/>
</dbReference>
<dbReference type="EMBL" id="CADEAL010000513">
    <property type="protein sequence ID" value="CAB1421224.1"/>
    <property type="molecule type" value="Genomic_DNA"/>
</dbReference>
<organism evidence="2 3">
    <name type="scientific">Pleuronectes platessa</name>
    <name type="common">European plaice</name>
    <dbReference type="NCBI Taxonomy" id="8262"/>
    <lineage>
        <taxon>Eukaryota</taxon>
        <taxon>Metazoa</taxon>
        <taxon>Chordata</taxon>
        <taxon>Craniata</taxon>
        <taxon>Vertebrata</taxon>
        <taxon>Euteleostomi</taxon>
        <taxon>Actinopterygii</taxon>
        <taxon>Neopterygii</taxon>
        <taxon>Teleostei</taxon>
        <taxon>Neoteleostei</taxon>
        <taxon>Acanthomorphata</taxon>
        <taxon>Carangaria</taxon>
        <taxon>Pleuronectiformes</taxon>
        <taxon>Pleuronectoidei</taxon>
        <taxon>Pleuronectidae</taxon>
        <taxon>Pleuronectes</taxon>
    </lineage>
</organism>
<evidence type="ECO:0000256" key="1">
    <source>
        <dbReference type="SAM" id="MobiDB-lite"/>
    </source>
</evidence>
<gene>
    <name evidence="2" type="ORF">PLEPLA_LOCUS9106</name>
</gene>
<proteinExistence type="predicted"/>
<evidence type="ECO:0000313" key="3">
    <source>
        <dbReference type="Proteomes" id="UP001153269"/>
    </source>
</evidence>
<feature type="compositionally biased region" description="Basic and acidic residues" evidence="1">
    <location>
        <begin position="135"/>
        <end position="146"/>
    </location>
</feature>
<evidence type="ECO:0000313" key="2">
    <source>
        <dbReference type="EMBL" id="CAB1421224.1"/>
    </source>
</evidence>
<protein>
    <submittedName>
        <fullName evidence="2">Uncharacterized protein</fullName>
    </submittedName>
</protein>
<dbReference type="AlphaFoldDB" id="A0A9N7TY96"/>
<keyword evidence="3" id="KW-1185">Reference proteome</keyword>
<accession>A0A9N7TY96</accession>
<reference evidence="2" key="1">
    <citation type="submission" date="2020-03" db="EMBL/GenBank/DDBJ databases">
        <authorList>
            <person name="Weist P."/>
        </authorList>
    </citation>
    <scope>NUCLEOTIDE SEQUENCE</scope>
</reference>
<comment type="caution">
    <text evidence="2">The sequence shown here is derived from an EMBL/GenBank/DDBJ whole genome shotgun (WGS) entry which is preliminary data.</text>
</comment>
<name>A0A9N7TY96_PLEPL</name>
<feature type="region of interest" description="Disordered" evidence="1">
    <location>
        <begin position="1"/>
        <end position="24"/>
    </location>
</feature>
<feature type="region of interest" description="Disordered" evidence="1">
    <location>
        <begin position="79"/>
        <end position="146"/>
    </location>
</feature>
<sequence>MGVGAGAANQEQAKKREKRARERERKELLLLLQTPRPPCVAPRAPGGLLTLHPNMSDRVRLLQMTLHWHMTGDRHFRFLTARDISPEAHPPLPPPPPPPLPQHKTAQTGRSSTLRRHSPRERRMDGGDPRSVGGGRRDGEGRPVEM</sequence>